<dbReference type="RefSeq" id="WP_044348642.1">
    <property type="nucleotide sequence ID" value="NZ_AZAC01000014.1"/>
</dbReference>
<dbReference type="AlphaFoldDB" id="A0A0D2J641"/>
<keyword evidence="2" id="KW-1185">Reference proteome</keyword>
<dbReference type="OrthoDB" id="495783at2"/>
<dbReference type="Pfam" id="PF04463">
    <property type="entry name" value="2-thiour_desulf"/>
    <property type="match status" value="1"/>
</dbReference>
<proteinExistence type="predicted"/>
<dbReference type="EMBL" id="AZAC01000014">
    <property type="protein sequence ID" value="KIX13599.1"/>
    <property type="molecule type" value="Genomic_DNA"/>
</dbReference>
<dbReference type="PANTHER" id="PTHR30087">
    <property type="entry name" value="INNER MEMBRANE PROTEIN"/>
    <property type="match status" value="1"/>
</dbReference>
<accession>A0A0D2J641</accession>
<dbReference type="PANTHER" id="PTHR30087:SF1">
    <property type="entry name" value="HYPOTHETICAL CYTOSOLIC PROTEIN"/>
    <property type="match status" value="1"/>
</dbReference>
<dbReference type="InParanoid" id="A0A0D2J641"/>
<organism evidence="1 2">
    <name type="scientific">Dethiosulfatarculus sandiegensis</name>
    <dbReference type="NCBI Taxonomy" id="1429043"/>
    <lineage>
        <taxon>Bacteria</taxon>
        <taxon>Pseudomonadati</taxon>
        <taxon>Thermodesulfobacteriota</taxon>
        <taxon>Desulfarculia</taxon>
        <taxon>Desulfarculales</taxon>
        <taxon>Desulfarculaceae</taxon>
        <taxon>Dethiosulfatarculus</taxon>
    </lineage>
</organism>
<name>A0A0D2J641_9BACT</name>
<comment type="caution">
    <text evidence="1">The sequence shown here is derived from an EMBL/GenBank/DDBJ whole genome shotgun (WGS) entry which is preliminary data.</text>
</comment>
<dbReference type="PATRIC" id="fig|1429043.3.peg.2378"/>
<dbReference type="Proteomes" id="UP000032233">
    <property type="component" value="Unassembled WGS sequence"/>
</dbReference>
<evidence type="ECO:0000313" key="1">
    <source>
        <dbReference type="EMBL" id="KIX13599.1"/>
    </source>
</evidence>
<sequence>MILVSACLAGQSVRYDGRKSHAPQLWEILKDKPFLALCPELLGGLAVPRPPARFEGAGEGQEGKDLLAGKARLVTPDGQDVSRAFIKGAELVVAAALRAGVTHCYLKDRSPSCGFDPFGKNPGKGPRQGVLTALLEEHGLEITEIRAPAWPR</sequence>
<gene>
    <name evidence="1" type="ORF">X474_11180</name>
</gene>
<protein>
    <submittedName>
        <fullName evidence="1">Uncharacterized protein</fullName>
    </submittedName>
</protein>
<dbReference type="InterPro" id="IPR007553">
    <property type="entry name" value="2-thiour_desulf"/>
</dbReference>
<dbReference type="STRING" id="1429043.X474_11180"/>
<evidence type="ECO:0000313" key="2">
    <source>
        <dbReference type="Proteomes" id="UP000032233"/>
    </source>
</evidence>
<reference evidence="1 2" key="1">
    <citation type="submission" date="2013-11" db="EMBL/GenBank/DDBJ databases">
        <title>Metagenomic analysis of a methanogenic consortium involved in long chain n-alkane degradation.</title>
        <authorList>
            <person name="Davidova I.A."/>
            <person name="Callaghan A.V."/>
            <person name="Wawrik B."/>
            <person name="Pruitt S."/>
            <person name="Marks C."/>
            <person name="Duncan K.E."/>
            <person name="Suflita J.M."/>
        </authorList>
    </citation>
    <scope>NUCLEOTIDE SEQUENCE [LARGE SCALE GENOMIC DNA]</scope>
    <source>
        <strain evidence="1 2">SPR</strain>
    </source>
</reference>